<gene>
    <name evidence="3" type="ORF">IF129_01860</name>
</gene>
<keyword evidence="4" id="KW-1185">Reference proteome</keyword>
<sequence length="487" mass="49241">MSTVETGPRADDAPVGPGRGRLAALAVTVAVLLAGGGTLVAVGDGGRGERGTPDAAAPGDADPLVLDAYPARESAERVPAYRAEGDLPDGPDRAAVYRTDDSADEETVTALARALGITAQPRRQDGAWVAADGTDGMGPALRVAASDGAAWSFVHYAAPSDDLGGPPEGGREPDAPPFDGDARPGRAPAAPITPPVTKEEAEEIAAPVLEAAGVAGGATDAGETTGSLRTVGVDPAVRDLPTQGRRTTVTVGADGRVVRAAGHLGAAEPLATYPVMDAAETLRVMSARGVPTTVHCVTAPCPAQPVRPPGGEEEPVVTGATFGLSAQLSRGRTVLVPSWLFRLAEGGGDGRTLAFPALDPADVTTGHAAPVDPAAPGRPDDATSTPAEPGRADPEPADPPRAGLAVDAYAASDRELTVRFTGGVCGTYSGVARETGGEVRVSVAEEPDDSGRPCIMLAQEMSVDIALEKPVGDRRVVDAEGDPVPRR</sequence>
<evidence type="ECO:0008006" key="5">
    <source>
        <dbReference type="Google" id="ProtNLM"/>
    </source>
</evidence>
<proteinExistence type="predicted"/>
<accession>A0A927EX18</accession>
<evidence type="ECO:0000313" key="4">
    <source>
        <dbReference type="Proteomes" id="UP000632289"/>
    </source>
</evidence>
<evidence type="ECO:0000256" key="2">
    <source>
        <dbReference type="SAM" id="Phobius"/>
    </source>
</evidence>
<reference evidence="3" key="1">
    <citation type="submission" date="2020-09" db="EMBL/GenBank/DDBJ databases">
        <title>Secondary metabolite and genome analysis of marine Streptomyces chumphonensis KK1-2T.</title>
        <authorList>
            <person name="Phongsopitanun W."/>
            <person name="Kanchanasin P."/>
            <person name="Pittayakhajonwut P."/>
            <person name="Suwanborirux K."/>
            <person name="Tanasupawat S."/>
        </authorList>
    </citation>
    <scope>NUCLEOTIDE SEQUENCE</scope>
    <source>
        <strain evidence="3">KK1-2</strain>
    </source>
</reference>
<dbReference type="AlphaFoldDB" id="A0A927EX18"/>
<feature type="region of interest" description="Disordered" evidence="1">
    <location>
        <begin position="364"/>
        <end position="402"/>
    </location>
</feature>
<dbReference type="RefSeq" id="WP_191207611.1">
    <property type="nucleotide sequence ID" value="NZ_BAABKL010000039.1"/>
</dbReference>
<evidence type="ECO:0000313" key="3">
    <source>
        <dbReference type="EMBL" id="MBD3930321.1"/>
    </source>
</evidence>
<feature type="compositionally biased region" description="Low complexity" evidence="1">
    <location>
        <begin position="53"/>
        <end position="62"/>
    </location>
</feature>
<organism evidence="3 4">
    <name type="scientific">Streptomyces chumphonensis</name>
    <dbReference type="NCBI Taxonomy" id="1214925"/>
    <lineage>
        <taxon>Bacteria</taxon>
        <taxon>Bacillati</taxon>
        <taxon>Actinomycetota</taxon>
        <taxon>Actinomycetes</taxon>
        <taxon>Kitasatosporales</taxon>
        <taxon>Streptomycetaceae</taxon>
        <taxon>Streptomyces</taxon>
    </lineage>
</organism>
<feature type="region of interest" description="Disordered" evidence="1">
    <location>
        <begin position="43"/>
        <end position="62"/>
    </location>
</feature>
<keyword evidence="2" id="KW-1133">Transmembrane helix</keyword>
<protein>
    <recommendedName>
        <fullName evidence="5">Large membrane protein</fullName>
    </recommendedName>
</protein>
<comment type="caution">
    <text evidence="3">The sequence shown here is derived from an EMBL/GenBank/DDBJ whole genome shotgun (WGS) entry which is preliminary data.</text>
</comment>
<name>A0A927EX18_9ACTN</name>
<feature type="region of interest" description="Disordered" evidence="1">
    <location>
        <begin position="159"/>
        <end position="200"/>
    </location>
</feature>
<feature type="compositionally biased region" description="Basic and acidic residues" evidence="1">
    <location>
        <begin position="169"/>
        <end position="184"/>
    </location>
</feature>
<dbReference type="EMBL" id="JACXYU010000001">
    <property type="protein sequence ID" value="MBD3930321.1"/>
    <property type="molecule type" value="Genomic_DNA"/>
</dbReference>
<dbReference type="Proteomes" id="UP000632289">
    <property type="component" value="Unassembled WGS sequence"/>
</dbReference>
<feature type="transmembrane region" description="Helical" evidence="2">
    <location>
        <begin position="22"/>
        <end position="42"/>
    </location>
</feature>
<keyword evidence="2" id="KW-0472">Membrane</keyword>
<evidence type="ECO:0000256" key="1">
    <source>
        <dbReference type="SAM" id="MobiDB-lite"/>
    </source>
</evidence>
<keyword evidence="2" id="KW-0812">Transmembrane</keyword>